<evidence type="ECO:0000259" key="3">
    <source>
        <dbReference type="Pfam" id="PF12937"/>
    </source>
</evidence>
<accession>A0AAD5X7X7</accession>
<dbReference type="SUPFAM" id="SSF81383">
    <property type="entry name" value="F-box domain"/>
    <property type="match status" value="1"/>
</dbReference>
<evidence type="ECO:0008006" key="7">
    <source>
        <dbReference type="Google" id="ProtNLM"/>
    </source>
</evidence>
<feature type="region of interest" description="Disordered" evidence="2">
    <location>
        <begin position="62"/>
        <end position="83"/>
    </location>
</feature>
<keyword evidence="1" id="KW-0833">Ubl conjugation pathway</keyword>
<protein>
    <recommendedName>
        <fullName evidence="7">F-box domain-containing protein</fullName>
    </recommendedName>
</protein>
<dbReference type="InterPro" id="IPR001810">
    <property type="entry name" value="F-box_dom"/>
</dbReference>
<feature type="domain" description="F-box" evidence="3">
    <location>
        <begin position="212"/>
        <end position="259"/>
    </location>
</feature>
<evidence type="ECO:0000256" key="1">
    <source>
        <dbReference type="ARBA" id="ARBA00022786"/>
    </source>
</evidence>
<dbReference type="InterPro" id="IPR045464">
    <property type="entry name" value="Hrt3/FBXO9_C"/>
</dbReference>
<gene>
    <name evidence="5" type="ORF">HK097_010832</name>
</gene>
<comment type="caution">
    <text evidence="5">The sequence shown here is derived from an EMBL/GenBank/DDBJ whole genome shotgun (WGS) entry which is preliminary data.</text>
</comment>
<dbReference type="GO" id="GO:0031146">
    <property type="term" value="P:SCF-dependent proteasomal ubiquitin-dependent protein catabolic process"/>
    <property type="evidence" value="ECO:0007669"/>
    <property type="project" value="TreeGrafter"/>
</dbReference>
<evidence type="ECO:0000313" key="6">
    <source>
        <dbReference type="Proteomes" id="UP001212841"/>
    </source>
</evidence>
<evidence type="ECO:0000259" key="4">
    <source>
        <dbReference type="Pfam" id="PF19270"/>
    </source>
</evidence>
<feature type="region of interest" description="Disordered" evidence="2">
    <location>
        <begin position="29"/>
        <end position="49"/>
    </location>
</feature>
<dbReference type="Pfam" id="PF19270">
    <property type="entry name" value="FBO_C"/>
    <property type="match status" value="1"/>
</dbReference>
<organism evidence="5 6">
    <name type="scientific">Rhizophlyctis rosea</name>
    <dbReference type="NCBI Taxonomy" id="64517"/>
    <lineage>
        <taxon>Eukaryota</taxon>
        <taxon>Fungi</taxon>
        <taxon>Fungi incertae sedis</taxon>
        <taxon>Chytridiomycota</taxon>
        <taxon>Chytridiomycota incertae sedis</taxon>
        <taxon>Chytridiomycetes</taxon>
        <taxon>Rhizophlyctidales</taxon>
        <taxon>Rhizophlyctidaceae</taxon>
        <taxon>Rhizophlyctis</taxon>
    </lineage>
</organism>
<dbReference type="PANTHER" id="PTHR12874">
    <property type="entry name" value="F-BOX ONLY PROTEIN 48-RELATED"/>
    <property type="match status" value="1"/>
</dbReference>
<dbReference type="Pfam" id="PF12937">
    <property type="entry name" value="F-box-like"/>
    <property type="match status" value="1"/>
</dbReference>
<dbReference type="AlphaFoldDB" id="A0AAD5X7X7"/>
<proteinExistence type="predicted"/>
<dbReference type="GO" id="GO:0005737">
    <property type="term" value="C:cytoplasm"/>
    <property type="evidence" value="ECO:0007669"/>
    <property type="project" value="TreeGrafter"/>
</dbReference>
<keyword evidence="6" id="KW-1185">Reference proteome</keyword>
<evidence type="ECO:0000256" key="2">
    <source>
        <dbReference type="SAM" id="MobiDB-lite"/>
    </source>
</evidence>
<feature type="compositionally biased region" description="Polar residues" evidence="2">
    <location>
        <begin position="65"/>
        <end position="78"/>
    </location>
</feature>
<dbReference type="EMBL" id="JADGJD010000084">
    <property type="protein sequence ID" value="KAJ3055332.1"/>
    <property type="molecule type" value="Genomic_DNA"/>
</dbReference>
<dbReference type="Gene3D" id="1.20.1280.50">
    <property type="match status" value="1"/>
</dbReference>
<sequence>MLDPTLTVPATEEELDEFRKAWKAEVSTKKVVSKPAPADKPRSAASSASHAPILAALENLKISDATPSTREPAASSSSKDAHPTVSAIVAPAFSIRTEPLEPAMQAYIQAVSDERVGNLSAAIRGYREATRLDRDIDIKFRNWHRSLPSERKEREERHDPNAEFYTYYHLGQNDEHVTALPADQPVSEVIERFKGENVSFVRDKEGKRSLVLDLPYEIVTQILRWVILRDQGAVARLSLVSKKSAVMCYEQSIWRFMCERMHGPTKGLRGLTEELNLSYGNDWLKMWLDKPRLRRDGLYISRVNYIRQGQAESFYAPVHLVTYFRFFRFWGDGRCAMWTTTTEPSIAVKQMSMETRQKGWMGGGYVLTGKTVHVELKDPDRPRHVFKCTLTLSSTKRGRHNKLAWVEYWVEKVNDPNFKSDIPLTSLKPFIFSRVKSYRVI</sequence>
<feature type="domain" description="F-box protein Hrt3/FBXO9 C-terminal" evidence="4">
    <location>
        <begin position="277"/>
        <end position="417"/>
    </location>
</feature>
<dbReference type="InterPro" id="IPR036047">
    <property type="entry name" value="F-box-like_dom_sf"/>
</dbReference>
<dbReference type="Proteomes" id="UP001212841">
    <property type="component" value="Unassembled WGS sequence"/>
</dbReference>
<evidence type="ECO:0000313" key="5">
    <source>
        <dbReference type="EMBL" id="KAJ3055332.1"/>
    </source>
</evidence>
<dbReference type="GO" id="GO:0019005">
    <property type="term" value="C:SCF ubiquitin ligase complex"/>
    <property type="evidence" value="ECO:0007669"/>
    <property type="project" value="TreeGrafter"/>
</dbReference>
<reference evidence="5" key="1">
    <citation type="submission" date="2020-05" db="EMBL/GenBank/DDBJ databases">
        <title>Phylogenomic resolution of chytrid fungi.</title>
        <authorList>
            <person name="Stajich J.E."/>
            <person name="Amses K."/>
            <person name="Simmons R."/>
            <person name="Seto K."/>
            <person name="Myers J."/>
            <person name="Bonds A."/>
            <person name="Quandt C.A."/>
            <person name="Barry K."/>
            <person name="Liu P."/>
            <person name="Grigoriev I."/>
            <person name="Longcore J.E."/>
            <person name="James T.Y."/>
        </authorList>
    </citation>
    <scope>NUCLEOTIDE SEQUENCE</scope>
    <source>
        <strain evidence="5">JEL0318</strain>
    </source>
</reference>
<dbReference type="PANTHER" id="PTHR12874:SF9">
    <property type="entry name" value="F-BOX ONLY PROTEIN 48"/>
    <property type="match status" value="1"/>
</dbReference>
<name>A0AAD5X7X7_9FUNG</name>